<comment type="caution">
    <text evidence="2">The sequence shown here is derived from an EMBL/GenBank/DDBJ whole genome shotgun (WGS) entry which is preliminary data.</text>
</comment>
<evidence type="ECO:0000313" key="3">
    <source>
        <dbReference type="Proteomes" id="UP000280008"/>
    </source>
</evidence>
<dbReference type="EMBL" id="RBKS01000001">
    <property type="protein sequence ID" value="RKR75139.1"/>
    <property type="molecule type" value="Genomic_DNA"/>
</dbReference>
<dbReference type="InterPro" id="IPR016181">
    <property type="entry name" value="Acyl_CoA_acyltransferase"/>
</dbReference>
<dbReference type="Gene3D" id="3.40.630.30">
    <property type="match status" value="1"/>
</dbReference>
<dbReference type="Proteomes" id="UP000280008">
    <property type="component" value="Unassembled WGS sequence"/>
</dbReference>
<dbReference type="PANTHER" id="PTHR43415:SF3">
    <property type="entry name" value="GNAT-FAMILY ACETYLTRANSFERASE"/>
    <property type="match status" value="1"/>
</dbReference>
<dbReference type="GO" id="GO:0016747">
    <property type="term" value="F:acyltransferase activity, transferring groups other than amino-acyl groups"/>
    <property type="evidence" value="ECO:0007669"/>
    <property type="project" value="InterPro"/>
</dbReference>
<dbReference type="SUPFAM" id="SSF55729">
    <property type="entry name" value="Acyl-CoA N-acyltransferases (Nat)"/>
    <property type="match status" value="1"/>
</dbReference>
<dbReference type="PROSITE" id="PS51186">
    <property type="entry name" value="GNAT"/>
    <property type="match status" value="1"/>
</dbReference>
<gene>
    <name evidence="2" type="ORF">C8E83_2277</name>
</gene>
<organism evidence="2 3">
    <name type="scientific">Frondihabitans australicus</name>
    <dbReference type="NCBI Taxonomy" id="386892"/>
    <lineage>
        <taxon>Bacteria</taxon>
        <taxon>Bacillati</taxon>
        <taxon>Actinomycetota</taxon>
        <taxon>Actinomycetes</taxon>
        <taxon>Micrococcales</taxon>
        <taxon>Microbacteriaceae</taxon>
        <taxon>Frondihabitans</taxon>
    </lineage>
</organism>
<name>A0A495IHA3_9MICO</name>
<proteinExistence type="predicted"/>
<dbReference type="InterPro" id="IPR000182">
    <property type="entry name" value="GNAT_dom"/>
</dbReference>
<keyword evidence="2" id="KW-0808">Transferase</keyword>
<keyword evidence="3" id="KW-1185">Reference proteome</keyword>
<dbReference type="PANTHER" id="PTHR43415">
    <property type="entry name" value="SPERMIDINE N(1)-ACETYLTRANSFERASE"/>
    <property type="match status" value="1"/>
</dbReference>
<evidence type="ECO:0000259" key="1">
    <source>
        <dbReference type="PROSITE" id="PS51186"/>
    </source>
</evidence>
<dbReference type="Pfam" id="PF13302">
    <property type="entry name" value="Acetyltransf_3"/>
    <property type="match status" value="1"/>
</dbReference>
<reference evidence="2 3" key="1">
    <citation type="submission" date="2018-10" db="EMBL/GenBank/DDBJ databases">
        <title>Sequencing the genomes of 1000 actinobacteria strains.</title>
        <authorList>
            <person name="Klenk H.-P."/>
        </authorList>
    </citation>
    <scope>NUCLEOTIDE SEQUENCE [LARGE SCALE GENOMIC DNA]</scope>
    <source>
        <strain evidence="2 3">DSM 17894</strain>
    </source>
</reference>
<evidence type="ECO:0000313" key="2">
    <source>
        <dbReference type="EMBL" id="RKR75139.1"/>
    </source>
</evidence>
<accession>A0A495IHA3</accession>
<feature type="domain" description="N-acetyltransferase" evidence="1">
    <location>
        <begin position="17"/>
        <end position="181"/>
    </location>
</feature>
<dbReference type="AlphaFoldDB" id="A0A495IHA3"/>
<protein>
    <submittedName>
        <fullName evidence="2">RimJ/RimL family protein N-acetyltransferase</fullName>
    </submittedName>
</protein>
<sequence length="190" mass="21050">MDTATAYARGLLHGERVGLRVTTEDDLDRLAEWWVDDELAVFQQLSIRPRGRDAIKEIMRGWITNDTGSGVGFSICDESGALLGHATLFGATLPLRLATFAIMLGPNATGHGYGSEATRMLIRYGFEELGLNKIELHVWAYNTRAIRAYEKAGFVREGVRRAAAFHEGVFHDEVFMGIVAADWFAAQSSR</sequence>